<evidence type="ECO:0000256" key="6">
    <source>
        <dbReference type="ARBA" id="ARBA00023136"/>
    </source>
</evidence>
<dbReference type="PIRSF" id="PIRSF023381">
    <property type="entry name" value="MannP-dilichol_defect-1p"/>
    <property type="match status" value="1"/>
</dbReference>
<reference evidence="10 11" key="1">
    <citation type="submission" date="2023-10" db="EMBL/GenBank/DDBJ databases">
        <authorList>
            <person name="Maclean D."/>
            <person name="Macfadyen A."/>
        </authorList>
    </citation>
    <scope>NUCLEOTIDE SEQUENCE [LARGE SCALE GENOMIC DNA]</scope>
</reference>
<dbReference type="Proteomes" id="UP001314263">
    <property type="component" value="Unassembled WGS sequence"/>
</dbReference>
<evidence type="ECO:0000256" key="9">
    <source>
        <dbReference type="SAM" id="Phobius"/>
    </source>
</evidence>
<organism evidence="10 11">
    <name type="scientific">Coccomyxa viridis</name>
    <dbReference type="NCBI Taxonomy" id="1274662"/>
    <lineage>
        <taxon>Eukaryota</taxon>
        <taxon>Viridiplantae</taxon>
        <taxon>Chlorophyta</taxon>
        <taxon>core chlorophytes</taxon>
        <taxon>Trebouxiophyceae</taxon>
        <taxon>Trebouxiophyceae incertae sedis</taxon>
        <taxon>Coccomyxaceae</taxon>
        <taxon>Coccomyxa</taxon>
    </lineage>
</organism>
<evidence type="ECO:0000256" key="5">
    <source>
        <dbReference type="ARBA" id="ARBA00022989"/>
    </source>
</evidence>
<sequence length="243" mass="25991">MSDISLVHLLQRCAHDVINGTIPPSDLLIATLSKGLGFGIIAFACIVKLPQILKIAKSKSASGLSMLSFELEQLALTVHATYGSILGLSFSAYGEAVVLILQNTLLLSQIYVFAKAPLWRPLLVTSIFGVLLSCVTAGKVSPGMIKVVYDLNNFIVLAARLPQIFKNYKSKDTGQLAVSVYIANAAGCVARIFTSIQEGGGYAMVRGFLLGLVLNGTLVYQCFAYSSKGARQEGQLKEAKKAQ</sequence>
<dbReference type="Pfam" id="PF04193">
    <property type="entry name" value="PQ-loop"/>
    <property type="match status" value="2"/>
</dbReference>
<protein>
    <recommendedName>
        <fullName evidence="8">Mannose-P-dolichol utilization defect 1 protein homolog</fullName>
    </recommendedName>
</protein>
<feature type="transmembrane region" description="Helical" evidence="9">
    <location>
        <begin position="27"/>
        <end position="49"/>
    </location>
</feature>
<feature type="transmembrane region" description="Helical" evidence="9">
    <location>
        <begin position="92"/>
        <end position="112"/>
    </location>
</feature>
<feature type="transmembrane region" description="Helical" evidence="9">
    <location>
        <begin position="176"/>
        <end position="196"/>
    </location>
</feature>
<dbReference type="InterPro" id="IPR016817">
    <property type="entry name" value="MannP-dilichol_defect-1"/>
</dbReference>
<proteinExistence type="inferred from homology"/>
<keyword evidence="3 8" id="KW-0812">Transmembrane</keyword>
<dbReference type="PANTHER" id="PTHR12226:SF2">
    <property type="entry name" value="MANNOSE-P-DOLICHOL UTILIZATION DEFECT 1 PROTEIN"/>
    <property type="match status" value="1"/>
</dbReference>
<name>A0AAV1IA33_9CHLO</name>
<dbReference type="AlphaFoldDB" id="A0AAV1IA33"/>
<gene>
    <name evidence="10" type="ORF">CVIRNUC_007433</name>
</gene>
<comment type="subcellular location">
    <subcellularLocation>
        <location evidence="1 8">Membrane</location>
        <topology evidence="1 8">Multi-pass membrane protein</topology>
    </subcellularLocation>
</comment>
<keyword evidence="2" id="KW-0813">Transport</keyword>
<feature type="transmembrane region" description="Helical" evidence="9">
    <location>
        <begin position="202"/>
        <end position="223"/>
    </location>
</feature>
<keyword evidence="5 8" id="KW-1133">Transmembrane helix</keyword>
<evidence type="ECO:0000256" key="1">
    <source>
        <dbReference type="ARBA" id="ARBA00004141"/>
    </source>
</evidence>
<evidence type="ECO:0000256" key="8">
    <source>
        <dbReference type="PIRNR" id="PIRNR023381"/>
    </source>
</evidence>
<dbReference type="EMBL" id="CAUYUE010000010">
    <property type="protein sequence ID" value="CAK0784229.1"/>
    <property type="molecule type" value="Genomic_DNA"/>
</dbReference>
<keyword evidence="4" id="KW-0677">Repeat</keyword>
<keyword evidence="6 8" id="KW-0472">Membrane</keyword>
<keyword evidence="11" id="KW-1185">Reference proteome</keyword>
<dbReference type="InterPro" id="IPR006603">
    <property type="entry name" value="PQ-loop_rpt"/>
</dbReference>
<evidence type="ECO:0000256" key="4">
    <source>
        <dbReference type="ARBA" id="ARBA00022737"/>
    </source>
</evidence>
<dbReference type="GO" id="GO:0016020">
    <property type="term" value="C:membrane"/>
    <property type="evidence" value="ECO:0007669"/>
    <property type="project" value="UniProtKB-SubCell"/>
</dbReference>
<dbReference type="SMART" id="SM00679">
    <property type="entry name" value="CTNS"/>
    <property type="match status" value="2"/>
</dbReference>
<accession>A0AAV1IA33</accession>
<dbReference type="PANTHER" id="PTHR12226">
    <property type="entry name" value="MANNOSE-P-DOLICHOL UTILIZATION DEFECT 1 LEC35 -RELATED"/>
    <property type="match status" value="1"/>
</dbReference>
<comment type="similarity">
    <text evidence="7 8">Belongs to the MPDU1 (TC 2.A.43.3) family.</text>
</comment>
<evidence type="ECO:0000313" key="11">
    <source>
        <dbReference type="Proteomes" id="UP001314263"/>
    </source>
</evidence>
<dbReference type="Gene3D" id="1.20.1280.290">
    <property type="match status" value="2"/>
</dbReference>
<evidence type="ECO:0000256" key="2">
    <source>
        <dbReference type="ARBA" id="ARBA00022448"/>
    </source>
</evidence>
<comment type="caution">
    <text evidence="10">The sequence shown here is derived from an EMBL/GenBank/DDBJ whole genome shotgun (WGS) entry which is preliminary data.</text>
</comment>
<evidence type="ECO:0000256" key="7">
    <source>
        <dbReference type="ARBA" id="ARBA00038475"/>
    </source>
</evidence>
<evidence type="ECO:0000256" key="3">
    <source>
        <dbReference type="ARBA" id="ARBA00022692"/>
    </source>
</evidence>
<evidence type="ECO:0000313" key="10">
    <source>
        <dbReference type="EMBL" id="CAK0784229.1"/>
    </source>
</evidence>
<feature type="transmembrane region" description="Helical" evidence="9">
    <location>
        <begin position="118"/>
        <end position="137"/>
    </location>
</feature>